<dbReference type="Pfam" id="PF20240">
    <property type="entry name" value="DUF6597"/>
    <property type="match status" value="1"/>
</dbReference>
<sequence>MAAEIKPIGMLNNISADTKFKLSVFRPSEDLAFFVENYWIVQWDLCGEEPFLSKNLPHPSVHMVFGFLSFHEHFVVVNYEWNDESYRFILYKCTRI</sequence>
<name>A0ABX1Z4M7_9BACL</name>
<organism evidence="2 3">
    <name type="scientific">Paenibacillus germinis</name>
    <dbReference type="NCBI Taxonomy" id="2654979"/>
    <lineage>
        <taxon>Bacteria</taxon>
        <taxon>Bacillati</taxon>
        <taxon>Bacillota</taxon>
        <taxon>Bacilli</taxon>
        <taxon>Bacillales</taxon>
        <taxon>Paenibacillaceae</taxon>
        <taxon>Paenibacillus</taxon>
    </lineage>
</organism>
<dbReference type="Proteomes" id="UP000658690">
    <property type="component" value="Unassembled WGS sequence"/>
</dbReference>
<reference evidence="2 3" key="1">
    <citation type="submission" date="2019-10" db="EMBL/GenBank/DDBJ databases">
        <title>Description of Paenibacillus choica sp. nov.</title>
        <authorList>
            <person name="Carlier A."/>
            <person name="Qi S."/>
        </authorList>
    </citation>
    <scope>NUCLEOTIDE SEQUENCE [LARGE SCALE GENOMIC DNA]</scope>
    <source>
        <strain evidence="2 3">LMG 31460</strain>
    </source>
</reference>
<feature type="domain" description="DUF6597" evidence="1">
    <location>
        <begin position="25"/>
        <end position="66"/>
    </location>
</feature>
<dbReference type="EMBL" id="WHOC01000104">
    <property type="protein sequence ID" value="NOU88211.1"/>
    <property type="molecule type" value="Genomic_DNA"/>
</dbReference>
<gene>
    <name evidence="2" type="ORF">GC102_20915</name>
</gene>
<dbReference type="InterPro" id="IPR046532">
    <property type="entry name" value="DUF6597"/>
</dbReference>
<protein>
    <recommendedName>
        <fullName evidence="1">DUF6597 domain-containing protein</fullName>
    </recommendedName>
</protein>
<evidence type="ECO:0000313" key="2">
    <source>
        <dbReference type="EMBL" id="NOU88211.1"/>
    </source>
</evidence>
<dbReference type="RefSeq" id="WP_171691243.1">
    <property type="nucleotide sequence ID" value="NZ_WHOC01000104.1"/>
</dbReference>
<comment type="caution">
    <text evidence="2">The sequence shown here is derived from an EMBL/GenBank/DDBJ whole genome shotgun (WGS) entry which is preliminary data.</text>
</comment>
<evidence type="ECO:0000313" key="3">
    <source>
        <dbReference type="Proteomes" id="UP000658690"/>
    </source>
</evidence>
<accession>A0ABX1Z4M7</accession>
<keyword evidence="3" id="KW-1185">Reference proteome</keyword>
<proteinExistence type="predicted"/>
<evidence type="ECO:0000259" key="1">
    <source>
        <dbReference type="Pfam" id="PF20240"/>
    </source>
</evidence>